<accession>A0ABT7GM57</accession>
<keyword evidence="2" id="KW-1185">Reference proteome</keyword>
<dbReference type="Proteomes" id="UP001174748">
    <property type="component" value="Unassembled WGS sequence"/>
</dbReference>
<protein>
    <submittedName>
        <fullName evidence="1">Uncharacterized protein</fullName>
    </submittedName>
</protein>
<gene>
    <name evidence="1" type="ORF">P9921_27765</name>
</gene>
<evidence type="ECO:0000313" key="2">
    <source>
        <dbReference type="Proteomes" id="UP001174748"/>
    </source>
</evidence>
<name>A0ABT7GM57_9GAMM</name>
<reference evidence="1" key="1">
    <citation type="submission" date="2023-01" db="EMBL/GenBank/DDBJ databases">
        <title>Genomic dissection of endemic carbapenem resistance: metallo-beta-lactamase gene dissemination through clonal, plasmid and integron transfer pathways.</title>
        <authorList>
            <person name="Macesic N."/>
        </authorList>
    </citation>
    <scope>NUCLEOTIDE SEQUENCE</scope>
    <source>
        <strain evidence="1">CPO382</strain>
    </source>
</reference>
<sequence>LLCHGTVCVVGKMRDLILQLSKSSIYSTKPFFRRKTQKTPVKHNYTKMFWGHAIQGLSDNFNTKRKFNVTGHGPISLPFGPAISAGDFILISSHQGPVIRLKVIKAEYFRDPSDMFSATLKFDGVENQEVFHG</sequence>
<proteinExistence type="predicted"/>
<comment type="caution">
    <text evidence="1">The sequence shown here is derived from an EMBL/GenBank/DDBJ whole genome shotgun (WGS) entry which is preliminary data.</text>
</comment>
<feature type="non-terminal residue" evidence="1">
    <location>
        <position position="1"/>
    </location>
</feature>
<dbReference type="EMBL" id="JARTOI010000123">
    <property type="protein sequence ID" value="MDK5174211.1"/>
    <property type="molecule type" value="Genomic_DNA"/>
</dbReference>
<organism evidence="1 2">
    <name type="scientific">Serratia nevei</name>
    <dbReference type="NCBI Taxonomy" id="2703794"/>
    <lineage>
        <taxon>Bacteria</taxon>
        <taxon>Pseudomonadati</taxon>
        <taxon>Pseudomonadota</taxon>
        <taxon>Gammaproteobacteria</taxon>
        <taxon>Enterobacterales</taxon>
        <taxon>Yersiniaceae</taxon>
        <taxon>Serratia</taxon>
    </lineage>
</organism>
<evidence type="ECO:0000313" key="1">
    <source>
        <dbReference type="EMBL" id="MDK5174211.1"/>
    </source>
</evidence>